<evidence type="ECO:0000313" key="3">
    <source>
        <dbReference type="Proteomes" id="UP000030669"/>
    </source>
</evidence>
<proteinExistence type="predicted"/>
<evidence type="ECO:0000256" key="1">
    <source>
        <dbReference type="SAM" id="MobiDB-lite"/>
    </source>
</evidence>
<dbReference type="AlphaFoldDB" id="S7RLB0"/>
<name>S7RLB0_GLOTA</name>
<evidence type="ECO:0000313" key="2">
    <source>
        <dbReference type="EMBL" id="EPQ55175.1"/>
    </source>
</evidence>
<organism evidence="2 3">
    <name type="scientific">Gloeophyllum trabeum (strain ATCC 11539 / FP-39264 / Madison 617)</name>
    <name type="common">Brown rot fungus</name>
    <dbReference type="NCBI Taxonomy" id="670483"/>
    <lineage>
        <taxon>Eukaryota</taxon>
        <taxon>Fungi</taxon>
        <taxon>Dikarya</taxon>
        <taxon>Basidiomycota</taxon>
        <taxon>Agaricomycotina</taxon>
        <taxon>Agaricomycetes</taxon>
        <taxon>Gloeophyllales</taxon>
        <taxon>Gloeophyllaceae</taxon>
        <taxon>Gloeophyllum</taxon>
    </lineage>
</organism>
<gene>
    <name evidence="2" type="ORF">GLOTRDRAFT_111147</name>
</gene>
<accession>S7RLB0</accession>
<dbReference type="KEGG" id="gtr:GLOTRDRAFT_111147"/>
<feature type="region of interest" description="Disordered" evidence="1">
    <location>
        <begin position="1"/>
        <end position="22"/>
    </location>
</feature>
<reference evidence="2 3" key="1">
    <citation type="journal article" date="2012" name="Science">
        <title>The Paleozoic origin of enzymatic lignin decomposition reconstructed from 31 fungal genomes.</title>
        <authorList>
            <person name="Floudas D."/>
            <person name="Binder M."/>
            <person name="Riley R."/>
            <person name="Barry K."/>
            <person name="Blanchette R.A."/>
            <person name="Henrissat B."/>
            <person name="Martinez A.T."/>
            <person name="Otillar R."/>
            <person name="Spatafora J.W."/>
            <person name="Yadav J.S."/>
            <person name="Aerts A."/>
            <person name="Benoit I."/>
            <person name="Boyd A."/>
            <person name="Carlson A."/>
            <person name="Copeland A."/>
            <person name="Coutinho P.M."/>
            <person name="de Vries R.P."/>
            <person name="Ferreira P."/>
            <person name="Findley K."/>
            <person name="Foster B."/>
            <person name="Gaskell J."/>
            <person name="Glotzer D."/>
            <person name="Gorecki P."/>
            <person name="Heitman J."/>
            <person name="Hesse C."/>
            <person name="Hori C."/>
            <person name="Igarashi K."/>
            <person name="Jurgens J.A."/>
            <person name="Kallen N."/>
            <person name="Kersten P."/>
            <person name="Kohler A."/>
            <person name="Kuees U."/>
            <person name="Kumar T.K.A."/>
            <person name="Kuo A."/>
            <person name="LaButti K."/>
            <person name="Larrondo L.F."/>
            <person name="Lindquist E."/>
            <person name="Ling A."/>
            <person name="Lombard V."/>
            <person name="Lucas S."/>
            <person name="Lundell T."/>
            <person name="Martin R."/>
            <person name="McLaughlin D.J."/>
            <person name="Morgenstern I."/>
            <person name="Morin E."/>
            <person name="Murat C."/>
            <person name="Nagy L.G."/>
            <person name="Nolan M."/>
            <person name="Ohm R.A."/>
            <person name="Patyshakuliyeva A."/>
            <person name="Rokas A."/>
            <person name="Ruiz-Duenas F.J."/>
            <person name="Sabat G."/>
            <person name="Salamov A."/>
            <person name="Samejima M."/>
            <person name="Schmutz J."/>
            <person name="Slot J.C."/>
            <person name="St John F."/>
            <person name="Stenlid J."/>
            <person name="Sun H."/>
            <person name="Sun S."/>
            <person name="Syed K."/>
            <person name="Tsang A."/>
            <person name="Wiebenga A."/>
            <person name="Young D."/>
            <person name="Pisabarro A."/>
            <person name="Eastwood D.C."/>
            <person name="Martin F."/>
            <person name="Cullen D."/>
            <person name="Grigoriev I.V."/>
            <person name="Hibbett D.S."/>
        </authorList>
    </citation>
    <scope>NUCLEOTIDE SEQUENCE [LARGE SCALE GENOMIC DNA]</scope>
    <source>
        <strain evidence="2 3">ATCC 11539</strain>
    </source>
</reference>
<dbReference type="RefSeq" id="XP_007866336.1">
    <property type="nucleotide sequence ID" value="XM_007868145.1"/>
</dbReference>
<dbReference type="HOGENOM" id="CLU_2085078_0_0_1"/>
<keyword evidence="3" id="KW-1185">Reference proteome</keyword>
<dbReference type="GeneID" id="19299345"/>
<protein>
    <submittedName>
        <fullName evidence="2">Uncharacterized protein</fullName>
    </submittedName>
</protein>
<dbReference type="Proteomes" id="UP000030669">
    <property type="component" value="Unassembled WGS sequence"/>
</dbReference>
<dbReference type="EMBL" id="KB469302">
    <property type="protein sequence ID" value="EPQ55175.1"/>
    <property type="molecule type" value="Genomic_DNA"/>
</dbReference>
<sequence>MVSGPPKSPVGGMKSKSKTRTVTEKTYLKNFYARKKVTKASSMSSDDGGASKRIKREDKMDKVLTFLEEERAERQAFQSKVLSQIERGNELYAREAQDNHNFRQDFLALMRAVIEKH</sequence>